<feature type="transmembrane region" description="Helical" evidence="8">
    <location>
        <begin position="73"/>
        <end position="96"/>
    </location>
</feature>
<protein>
    <submittedName>
        <fullName evidence="10">MFS transporter</fullName>
    </submittedName>
</protein>
<keyword evidence="3 8" id="KW-0812">Transmembrane</keyword>
<keyword evidence="6" id="KW-0046">Antibiotic resistance</keyword>
<dbReference type="InterPro" id="IPR011701">
    <property type="entry name" value="MFS"/>
</dbReference>
<feature type="transmembrane region" description="Helical" evidence="8">
    <location>
        <begin position="159"/>
        <end position="180"/>
    </location>
</feature>
<dbReference type="GO" id="GO:0022857">
    <property type="term" value="F:transmembrane transporter activity"/>
    <property type="evidence" value="ECO:0007669"/>
    <property type="project" value="InterPro"/>
</dbReference>
<dbReference type="GO" id="GO:0046677">
    <property type="term" value="P:response to antibiotic"/>
    <property type="evidence" value="ECO:0007669"/>
    <property type="project" value="UniProtKB-KW"/>
</dbReference>
<name>A0AAU8JQE5_9ACTN</name>
<reference evidence="10" key="1">
    <citation type="submission" date="2024-06" db="EMBL/GenBank/DDBJ databases">
        <title>The genome sequences of Kitasatospora sp. strain HUAS MG31.</title>
        <authorList>
            <person name="Mo P."/>
        </authorList>
    </citation>
    <scope>NUCLEOTIDE SEQUENCE</scope>
    <source>
        <strain evidence="10">HUAS MG31</strain>
    </source>
</reference>
<dbReference type="InterPro" id="IPR020846">
    <property type="entry name" value="MFS_dom"/>
</dbReference>
<feature type="transmembrane region" description="Helical" evidence="8">
    <location>
        <begin position="192"/>
        <end position="212"/>
    </location>
</feature>
<evidence type="ECO:0000256" key="3">
    <source>
        <dbReference type="ARBA" id="ARBA00022692"/>
    </source>
</evidence>
<feature type="transmembrane region" description="Helical" evidence="8">
    <location>
        <begin position="364"/>
        <end position="384"/>
    </location>
</feature>
<evidence type="ECO:0000256" key="7">
    <source>
        <dbReference type="SAM" id="MobiDB-lite"/>
    </source>
</evidence>
<evidence type="ECO:0000313" key="10">
    <source>
        <dbReference type="EMBL" id="XCM78082.1"/>
    </source>
</evidence>
<dbReference type="CDD" id="cd17321">
    <property type="entry name" value="MFS_MMR_MDR_like"/>
    <property type="match status" value="1"/>
</dbReference>
<comment type="subcellular location">
    <subcellularLocation>
        <location evidence="1">Cell membrane</location>
        <topology evidence="1">Multi-pass membrane protein</topology>
    </subcellularLocation>
</comment>
<dbReference type="RefSeq" id="WP_354637825.1">
    <property type="nucleotide sequence ID" value="NZ_CP159872.1"/>
</dbReference>
<dbReference type="PANTHER" id="PTHR42718">
    <property type="entry name" value="MAJOR FACILITATOR SUPERFAMILY MULTIDRUG TRANSPORTER MFSC"/>
    <property type="match status" value="1"/>
</dbReference>
<evidence type="ECO:0000256" key="8">
    <source>
        <dbReference type="SAM" id="Phobius"/>
    </source>
</evidence>
<dbReference type="KEGG" id="kcm:ABWK59_03590"/>
<evidence type="ECO:0000256" key="1">
    <source>
        <dbReference type="ARBA" id="ARBA00004651"/>
    </source>
</evidence>
<evidence type="ECO:0000256" key="6">
    <source>
        <dbReference type="ARBA" id="ARBA00023251"/>
    </source>
</evidence>
<feature type="transmembrane region" description="Helical" evidence="8">
    <location>
        <begin position="102"/>
        <end position="123"/>
    </location>
</feature>
<keyword evidence="5 8" id="KW-0472">Membrane</keyword>
<feature type="transmembrane region" description="Helical" evidence="8">
    <location>
        <begin position="41"/>
        <end position="61"/>
    </location>
</feature>
<dbReference type="EMBL" id="CP159872">
    <property type="protein sequence ID" value="XCM78082.1"/>
    <property type="molecule type" value="Genomic_DNA"/>
</dbReference>
<dbReference type="PROSITE" id="PS50850">
    <property type="entry name" value="MFS"/>
    <property type="match status" value="1"/>
</dbReference>
<feature type="transmembrane region" description="Helical" evidence="8">
    <location>
        <begin position="130"/>
        <end position="153"/>
    </location>
</feature>
<dbReference type="InterPro" id="IPR036259">
    <property type="entry name" value="MFS_trans_sf"/>
</dbReference>
<dbReference type="Gene3D" id="1.20.1250.20">
    <property type="entry name" value="MFS general substrate transporter like domains"/>
    <property type="match status" value="2"/>
</dbReference>
<dbReference type="AlphaFoldDB" id="A0AAU8JQE5"/>
<dbReference type="GO" id="GO:0005886">
    <property type="term" value="C:plasma membrane"/>
    <property type="evidence" value="ECO:0007669"/>
    <property type="project" value="UniProtKB-SubCell"/>
</dbReference>
<keyword evidence="4 8" id="KW-1133">Transmembrane helix</keyword>
<feature type="region of interest" description="Disordered" evidence="7">
    <location>
        <begin position="523"/>
        <end position="542"/>
    </location>
</feature>
<feature type="compositionally biased region" description="Polar residues" evidence="7">
    <location>
        <begin position="532"/>
        <end position="542"/>
    </location>
</feature>
<dbReference type="PANTHER" id="PTHR42718:SF9">
    <property type="entry name" value="MAJOR FACILITATOR SUPERFAMILY MULTIDRUG TRANSPORTER MFSC"/>
    <property type="match status" value="1"/>
</dbReference>
<dbReference type="Pfam" id="PF07690">
    <property type="entry name" value="MFS_1"/>
    <property type="match status" value="1"/>
</dbReference>
<feature type="domain" description="Major facilitator superfamily (MFS) profile" evidence="9">
    <location>
        <begin position="6"/>
        <end position="523"/>
    </location>
</feature>
<proteinExistence type="predicted"/>
<dbReference type="PRINTS" id="PR01036">
    <property type="entry name" value="TCRTETB"/>
</dbReference>
<feature type="transmembrane region" description="Helical" evidence="8">
    <location>
        <begin position="278"/>
        <end position="300"/>
    </location>
</feature>
<accession>A0AAU8JQE5</accession>
<evidence type="ECO:0000256" key="4">
    <source>
        <dbReference type="ARBA" id="ARBA00022989"/>
    </source>
</evidence>
<feature type="transmembrane region" description="Helical" evidence="8">
    <location>
        <begin position="232"/>
        <end position="251"/>
    </location>
</feature>
<feature type="transmembrane region" description="Helical" evidence="8">
    <location>
        <begin position="312"/>
        <end position="333"/>
    </location>
</feature>
<evidence type="ECO:0000256" key="5">
    <source>
        <dbReference type="ARBA" id="ARBA00023136"/>
    </source>
</evidence>
<feature type="transmembrane region" description="Helical" evidence="8">
    <location>
        <begin position="340"/>
        <end position="358"/>
    </location>
</feature>
<sequence>MDRWKALIVLGTAQFLMVLDASVMNVSISQLVEDFDTEVTAIQAVITLYTLVMAAFMLTGGKIGDMFGRRRTFIAGLMVYAVGSGLTAVAPTVWVLALGWSVIEGLGAALVLPALAALVAGAYRDRERAIAYGVIGGLAGAGIAVGPLLGGWVTTYLTWRLVFAGEVVLVVAILCLHRWIPIGGPRRQRVQLDVLGAVLSAAGLAVIVLAVLQSGTWGWVEPRNPPFTVLGFAPTLFAVALGGVLLWLFVLQERRREADGRTPLVRLRLFGIAELRSGLATLFNQNTILLGLFFVIPLYLQVVQGLDAFETGVKLLPVSVTMLAASMSGTLLLRVASPRTIVRVGLAVLFGSAIWLLTTIKPELAGVSFALAMATMGLGMGLLASQLGNVVQSSVAEEDRGEAGGLQFTAQNLGSSLGTALIGAILIGALASAFTNNIADDPRVSDAVRQQAGIQIEAGISFVPSDQVAAALAQSPVPPEEAAAVVEHYEDAQIDGLKAAVLAAGGLTLAGFLFTGHLPAGVPARRARPSGPSGTRLNTPGT</sequence>
<organism evidence="10">
    <name type="scientific">Kitasatospora camelliae</name>
    <dbReference type="NCBI Taxonomy" id="3156397"/>
    <lineage>
        <taxon>Bacteria</taxon>
        <taxon>Bacillati</taxon>
        <taxon>Actinomycetota</taxon>
        <taxon>Actinomycetes</taxon>
        <taxon>Kitasatosporales</taxon>
        <taxon>Streptomycetaceae</taxon>
        <taxon>Kitasatospora</taxon>
    </lineage>
</organism>
<keyword evidence="2" id="KW-0813">Transport</keyword>
<evidence type="ECO:0000256" key="2">
    <source>
        <dbReference type="ARBA" id="ARBA00022448"/>
    </source>
</evidence>
<gene>
    <name evidence="10" type="ORF">ABWK59_03590</name>
</gene>
<dbReference type="SUPFAM" id="SSF103473">
    <property type="entry name" value="MFS general substrate transporter"/>
    <property type="match status" value="1"/>
</dbReference>
<evidence type="ECO:0000259" key="9">
    <source>
        <dbReference type="PROSITE" id="PS50850"/>
    </source>
</evidence>